<comment type="caution">
    <text evidence="7">The sequence shown here is derived from an EMBL/GenBank/DDBJ whole genome shotgun (WGS) entry which is preliminary data.</text>
</comment>
<dbReference type="STRING" id="888064.HMPREF9088_0233"/>
<dbReference type="eggNOG" id="COG0803">
    <property type="taxonomic scope" value="Bacteria"/>
</dbReference>
<dbReference type="Proteomes" id="UP000010296">
    <property type="component" value="Unassembled WGS sequence"/>
</dbReference>
<reference evidence="7 8" key="1">
    <citation type="submission" date="2010-12" db="EMBL/GenBank/DDBJ databases">
        <authorList>
            <person name="Muzny D."/>
            <person name="Qin X."/>
            <person name="Deng J."/>
            <person name="Jiang H."/>
            <person name="Liu Y."/>
            <person name="Qu J."/>
            <person name="Song X.-Z."/>
            <person name="Zhang L."/>
            <person name="Thornton R."/>
            <person name="Coyle M."/>
            <person name="Francisco L."/>
            <person name="Jackson L."/>
            <person name="Javaid M."/>
            <person name="Korchina V."/>
            <person name="Kovar C."/>
            <person name="Mata R."/>
            <person name="Mathew T."/>
            <person name="Ngo R."/>
            <person name="Nguyen L."/>
            <person name="Nguyen N."/>
            <person name="Okwuonu G."/>
            <person name="Ongeri F."/>
            <person name="Pham C."/>
            <person name="Simmons D."/>
            <person name="Wilczek-Boney K."/>
            <person name="Hale W."/>
            <person name="Jakkamsetti A."/>
            <person name="Pham P."/>
            <person name="Ruth R."/>
            <person name="San Lucas F."/>
            <person name="Warren J."/>
            <person name="Zhang J."/>
            <person name="Zhao Z."/>
            <person name="Zhou C."/>
            <person name="Zhu D."/>
            <person name="Lee S."/>
            <person name="Bess C."/>
            <person name="Blankenburg K."/>
            <person name="Forbes L."/>
            <person name="Fu Q."/>
            <person name="Gubbala S."/>
            <person name="Hirani K."/>
            <person name="Jayaseelan J.C."/>
            <person name="Lara F."/>
            <person name="Munidasa M."/>
            <person name="Palculict T."/>
            <person name="Patil S."/>
            <person name="Pu L.-L."/>
            <person name="Saada N."/>
            <person name="Tang L."/>
            <person name="Weissenberger G."/>
            <person name="Zhu Y."/>
            <person name="Hemphill L."/>
            <person name="Shang Y."/>
            <person name="Youmans B."/>
            <person name="Ayvaz T."/>
            <person name="Ross M."/>
            <person name="Santibanez J."/>
            <person name="Aqrawi P."/>
            <person name="Gross S."/>
            <person name="Joshi V."/>
            <person name="Fowler G."/>
            <person name="Nazareth L."/>
            <person name="Reid J."/>
            <person name="Worley K."/>
            <person name="Petrosino J."/>
            <person name="Highlander S."/>
            <person name="Gibbs R."/>
        </authorList>
    </citation>
    <scope>NUCLEOTIDE SEQUENCE [LARGE SCALE GENOMIC DNA]</scope>
    <source>
        <strain evidence="8">DSM 15952 / CCUG 50447 / LMG 22039 / TP 1.5</strain>
    </source>
</reference>
<proteinExistence type="inferred from homology"/>
<dbReference type="PROSITE" id="PS51257">
    <property type="entry name" value="PROKAR_LIPOPROTEIN"/>
    <property type="match status" value="1"/>
</dbReference>
<organism evidence="7 8">
    <name type="scientific">Enterococcus italicus (strain DSM 15952 / CCUG 50447 / LMG 22039 / TP 1.5)</name>
    <dbReference type="NCBI Taxonomy" id="888064"/>
    <lineage>
        <taxon>Bacteria</taxon>
        <taxon>Bacillati</taxon>
        <taxon>Bacillota</taxon>
        <taxon>Bacilli</taxon>
        <taxon>Lactobacillales</taxon>
        <taxon>Enterococcaceae</taxon>
        <taxon>Enterococcus</taxon>
    </lineage>
</organism>
<keyword evidence="2 5" id="KW-0813">Transport</keyword>
<dbReference type="AlphaFoldDB" id="E6LCZ3"/>
<name>E6LCZ3_ENTI1</name>
<dbReference type="PANTHER" id="PTHR42953">
    <property type="entry name" value="HIGH-AFFINITY ZINC UPTAKE SYSTEM PROTEIN ZNUA-RELATED"/>
    <property type="match status" value="1"/>
</dbReference>
<feature type="signal peptide" evidence="6">
    <location>
        <begin position="1"/>
        <end position="23"/>
    </location>
</feature>
<dbReference type="CDD" id="cd01137">
    <property type="entry name" value="PsaA"/>
    <property type="match status" value="1"/>
</dbReference>
<keyword evidence="8" id="KW-1185">Reference proteome</keyword>
<sequence length="308" mass="34493">MRKNWLRIIGVFFLLVISGCTQKQSEESADKLQVVVTNSILADITATIGGDKIALHSMVPIGKDPHEYEPLADDVKKVAKADVIFYNGINLETGGNGWFTKLMTNANKVKDQDYFAASDGIDVIYLSGEKIEGKEDPHAWLNLENGINYAQVIARQLQNKDAVNEDYYQQRLDTYVAKLQELDEQAKSMFASIPESKKLIVTSEGSFNYFSKAYGVPSASIWEINTEEEGTPGQLIALIRMLRQSEVPVLFVESSVNARPMHTVARDTDLPIYAELFTDSIAKKGEEGDSYYAMMEWNLKKIAEGLMR</sequence>
<feature type="chain" id="PRO_5039507047" evidence="6">
    <location>
        <begin position="24"/>
        <end position="308"/>
    </location>
</feature>
<dbReference type="RefSeq" id="WP_007207254.1">
    <property type="nucleotide sequence ID" value="NZ_GL622241.1"/>
</dbReference>
<dbReference type="PANTHER" id="PTHR42953:SF1">
    <property type="entry name" value="METAL-BINDING PROTEIN HI_0362-RELATED"/>
    <property type="match status" value="1"/>
</dbReference>
<evidence type="ECO:0000256" key="3">
    <source>
        <dbReference type="ARBA" id="ARBA00022723"/>
    </source>
</evidence>
<evidence type="ECO:0000313" key="8">
    <source>
        <dbReference type="Proteomes" id="UP000010296"/>
    </source>
</evidence>
<evidence type="ECO:0000256" key="6">
    <source>
        <dbReference type="SAM" id="SignalP"/>
    </source>
</evidence>
<keyword evidence="3" id="KW-0479">Metal-binding</keyword>
<keyword evidence="7" id="KW-0449">Lipoprotein</keyword>
<comment type="subcellular location">
    <subcellularLocation>
        <location evidence="1">Cell envelope</location>
    </subcellularLocation>
</comment>
<keyword evidence="4 6" id="KW-0732">Signal</keyword>
<dbReference type="OrthoDB" id="9793396at2"/>
<dbReference type="GO" id="GO:0030313">
    <property type="term" value="C:cell envelope"/>
    <property type="evidence" value="ECO:0007669"/>
    <property type="project" value="UniProtKB-SubCell"/>
</dbReference>
<comment type="similarity">
    <text evidence="5">Belongs to the bacterial solute-binding protein 9 family.</text>
</comment>
<protein>
    <submittedName>
        <fullName evidence="7">Manganese ABC transporter substrate-binding lipoprotein</fullName>
    </submittedName>
</protein>
<dbReference type="InterPro" id="IPR006129">
    <property type="entry name" value="AdhesinB"/>
</dbReference>
<dbReference type="InterPro" id="IPR050492">
    <property type="entry name" value="Bact_metal-bind_prot9"/>
</dbReference>
<dbReference type="HOGENOM" id="CLU_016838_1_1_9"/>
<dbReference type="GO" id="GO:0030001">
    <property type="term" value="P:metal ion transport"/>
    <property type="evidence" value="ECO:0007669"/>
    <property type="project" value="InterPro"/>
</dbReference>
<evidence type="ECO:0000256" key="4">
    <source>
        <dbReference type="ARBA" id="ARBA00022729"/>
    </source>
</evidence>
<dbReference type="Pfam" id="PF01297">
    <property type="entry name" value="ZnuA"/>
    <property type="match status" value="1"/>
</dbReference>
<dbReference type="InterPro" id="IPR006128">
    <property type="entry name" value="Lipoprotein_PsaA-like"/>
</dbReference>
<evidence type="ECO:0000256" key="2">
    <source>
        <dbReference type="ARBA" id="ARBA00022448"/>
    </source>
</evidence>
<dbReference type="InterPro" id="IPR006127">
    <property type="entry name" value="ZnuA-like"/>
</dbReference>
<dbReference type="Gene3D" id="3.40.50.1980">
    <property type="entry name" value="Nitrogenase molybdenum iron protein domain"/>
    <property type="match status" value="2"/>
</dbReference>
<gene>
    <name evidence="7" type="primary">fimA</name>
    <name evidence="7" type="ORF">HMPREF9088_0233</name>
</gene>
<dbReference type="EMBL" id="AEPV01000005">
    <property type="protein sequence ID" value="EFU74919.1"/>
    <property type="molecule type" value="Genomic_DNA"/>
</dbReference>
<accession>E6LCZ3</accession>
<dbReference type="PRINTS" id="PR00691">
    <property type="entry name" value="ADHESINB"/>
</dbReference>
<dbReference type="PRINTS" id="PR00690">
    <property type="entry name" value="ADHESNFAMILY"/>
</dbReference>
<dbReference type="SUPFAM" id="SSF53807">
    <property type="entry name" value="Helical backbone' metal receptor"/>
    <property type="match status" value="1"/>
</dbReference>
<evidence type="ECO:0000256" key="5">
    <source>
        <dbReference type="RuleBase" id="RU003512"/>
    </source>
</evidence>
<evidence type="ECO:0000313" key="7">
    <source>
        <dbReference type="EMBL" id="EFU74919.1"/>
    </source>
</evidence>
<dbReference type="GO" id="GO:0007155">
    <property type="term" value="P:cell adhesion"/>
    <property type="evidence" value="ECO:0007669"/>
    <property type="project" value="InterPro"/>
</dbReference>
<dbReference type="GO" id="GO:0046872">
    <property type="term" value="F:metal ion binding"/>
    <property type="evidence" value="ECO:0007669"/>
    <property type="project" value="UniProtKB-KW"/>
</dbReference>
<evidence type="ECO:0000256" key="1">
    <source>
        <dbReference type="ARBA" id="ARBA00004196"/>
    </source>
</evidence>